<proteinExistence type="predicted"/>
<evidence type="ECO:0000259" key="4">
    <source>
        <dbReference type="Pfam" id="PF00891"/>
    </source>
</evidence>
<evidence type="ECO:0000313" key="7">
    <source>
        <dbReference type="Proteomes" id="UP001396334"/>
    </source>
</evidence>
<dbReference type="InterPro" id="IPR012967">
    <property type="entry name" value="COMT_dimerisation"/>
</dbReference>
<dbReference type="InterPro" id="IPR036390">
    <property type="entry name" value="WH_DNA-bd_sf"/>
</dbReference>
<dbReference type="EMBL" id="JBBPBN010000051">
    <property type="protein sequence ID" value="KAK8992066.1"/>
    <property type="molecule type" value="Genomic_DNA"/>
</dbReference>
<comment type="caution">
    <text evidence="6">The sequence shown here is derived from an EMBL/GenBank/DDBJ whole genome shotgun (WGS) entry which is preliminary data.</text>
</comment>
<feature type="domain" description="O-methyltransferase dimerisation" evidence="5">
    <location>
        <begin position="1"/>
        <end position="61"/>
    </location>
</feature>
<reference evidence="6 7" key="1">
    <citation type="journal article" date="2024" name="G3 (Bethesda)">
        <title>Genome assembly of Hibiscus sabdariffa L. provides insights into metabolisms of medicinal natural products.</title>
        <authorList>
            <person name="Kim T."/>
        </authorList>
    </citation>
    <scope>NUCLEOTIDE SEQUENCE [LARGE SCALE GENOMIC DNA]</scope>
    <source>
        <strain evidence="6">TK-2024</strain>
        <tissue evidence="6">Old leaves</tissue>
    </source>
</reference>
<dbReference type="Pfam" id="PF00891">
    <property type="entry name" value="Methyltransf_2"/>
    <property type="match status" value="2"/>
</dbReference>
<evidence type="ECO:0000256" key="1">
    <source>
        <dbReference type="ARBA" id="ARBA00022603"/>
    </source>
</evidence>
<sequence length="214" mass="23578">MSLKCAIDLGIPEIIQNHGKPMTITELVSVLPLLNPTKACDIHRLMRIVIHSGFFARQKLDNDAQEVLGTWFRNDDSTPFVTTYGKTAYDYCGHDPSGAFEGLGSLVDVGGGTGTVAKAIADAFPHLNCTVLDLPHVVHGLQGEGGKVMIVDIVVMDAEKVNEENSKTFETQLFMDMTMNMMALLTGRERREEEWAKLFFAAGFSDYKIIPILV</sequence>
<dbReference type="Proteomes" id="UP001396334">
    <property type="component" value="Unassembled WGS sequence"/>
</dbReference>
<dbReference type="InterPro" id="IPR036388">
    <property type="entry name" value="WH-like_DNA-bd_sf"/>
</dbReference>
<feature type="domain" description="O-methyltransferase C-terminal" evidence="4">
    <location>
        <begin position="144"/>
        <end position="205"/>
    </location>
</feature>
<keyword evidence="1" id="KW-0489">Methyltransferase</keyword>
<evidence type="ECO:0000256" key="2">
    <source>
        <dbReference type="ARBA" id="ARBA00022679"/>
    </source>
</evidence>
<name>A0ABR2PUE0_9ROSI</name>
<keyword evidence="7" id="KW-1185">Reference proteome</keyword>
<evidence type="ECO:0000256" key="3">
    <source>
        <dbReference type="ARBA" id="ARBA00022691"/>
    </source>
</evidence>
<keyword evidence="2" id="KW-0808">Transferase</keyword>
<dbReference type="InterPro" id="IPR016461">
    <property type="entry name" value="COMT-like"/>
</dbReference>
<dbReference type="PANTHER" id="PTHR11746">
    <property type="entry name" value="O-METHYLTRANSFERASE"/>
    <property type="match status" value="1"/>
</dbReference>
<protein>
    <recommendedName>
        <fullName evidence="8">O-methyltransferase domain-containing protein</fullName>
    </recommendedName>
</protein>
<dbReference type="SUPFAM" id="SSF46785">
    <property type="entry name" value="Winged helix' DNA-binding domain"/>
    <property type="match status" value="1"/>
</dbReference>
<evidence type="ECO:0000259" key="5">
    <source>
        <dbReference type="Pfam" id="PF08100"/>
    </source>
</evidence>
<dbReference type="InterPro" id="IPR001077">
    <property type="entry name" value="COMT_C"/>
</dbReference>
<keyword evidence="3" id="KW-0949">S-adenosyl-L-methionine</keyword>
<feature type="domain" description="O-methyltransferase C-terminal" evidence="4">
    <location>
        <begin position="99"/>
        <end position="139"/>
    </location>
</feature>
<evidence type="ECO:0008006" key="8">
    <source>
        <dbReference type="Google" id="ProtNLM"/>
    </source>
</evidence>
<dbReference type="Gene3D" id="3.40.50.150">
    <property type="entry name" value="Vaccinia Virus protein VP39"/>
    <property type="match status" value="2"/>
</dbReference>
<accession>A0ABR2PUE0</accession>
<dbReference type="InterPro" id="IPR029063">
    <property type="entry name" value="SAM-dependent_MTases_sf"/>
</dbReference>
<evidence type="ECO:0000313" key="6">
    <source>
        <dbReference type="EMBL" id="KAK8992066.1"/>
    </source>
</evidence>
<organism evidence="6 7">
    <name type="scientific">Hibiscus sabdariffa</name>
    <name type="common">roselle</name>
    <dbReference type="NCBI Taxonomy" id="183260"/>
    <lineage>
        <taxon>Eukaryota</taxon>
        <taxon>Viridiplantae</taxon>
        <taxon>Streptophyta</taxon>
        <taxon>Embryophyta</taxon>
        <taxon>Tracheophyta</taxon>
        <taxon>Spermatophyta</taxon>
        <taxon>Magnoliopsida</taxon>
        <taxon>eudicotyledons</taxon>
        <taxon>Gunneridae</taxon>
        <taxon>Pentapetalae</taxon>
        <taxon>rosids</taxon>
        <taxon>malvids</taxon>
        <taxon>Malvales</taxon>
        <taxon>Malvaceae</taxon>
        <taxon>Malvoideae</taxon>
        <taxon>Hibiscus</taxon>
    </lineage>
</organism>
<gene>
    <name evidence="6" type="ORF">V6N11_044958</name>
</gene>
<dbReference type="Gene3D" id="1.10.10.10">
    <property type="entry name" value="Winged helix-like DNA-binding domain superfamily/Winged helix DNA-binding domain"/>
    <property type="match status" value="1"/>
</dbReference>
<dbReference type="SUPFAM" id="SSF53335">
    <property type="entry name" value="S-adenosyl-L-methionine-dependent methyltransferases"/>
    <property type="match status" value="1"/>
</dbReference>
<dbReference type="Pfam" id="PF08100">
    <property type="entry name" value="Dimerisation"/>
    <property type="match status" value="1"/>
</dbReference>